<gene>
    <name evidence="3" type="ORF">VKT23_010825</name>
</gene>
<evidence type="ECO:0000313" key="4">
    <source>
        <dbReference type="Proteomes" id="UP001498398"/>
    </source>
</evidence>
<proteinExistence type="predicted"/>
<name>A0ABR1JCY7_9AGAR</name>
<dbReference type="Proteomes" id="UP001498398">
    <property type="component" value="Unassembled WGS sequence"/>
</dbReference>
<evidence type="ECO:0000256" key="1">
    <source>
        <dbReference type="SAM" id="MobiDB-lite"/>
    </source>
</evidence>
<organism evidence="3 4">
    <name type="scientific">Marasmiellus scandens</name>
    <dbReference type="NCBI Taxonomy" id="2682957"/>
    <lineage>
        <taxon>Eukaryota</taxon>
        <taxon>Fungi</taxon>
        <taxon>Dikarya</taxon>
        <taxon>Basidiomycota</taxon>
        <taxon>Agaricomycotina</taxon>
        <taxon>Agaricomycetes</taxon>
        <taxon>Agaricomycetidae</taxon>
        <taxon>Agaricales</taxon>
        <taxon>Marasmiineae</taxon>
        <taxon>Omphalotaceae</taxon>
        <taxon>Marasmiellus</taxon>
    </lineage>
</organism>
<feature type="compositionally biased region" description="Acidic residues" evidence="1">
    <location>
        <begin position="62"/>
        <end position="73"/>
    </location>
</feature>
<evidence type="ECO:0000313" key="3">
    <source>
        <dbReference type="EMBL" id="KAK7455793.1"/>
    </source>
</evidence>
<accession>A0ABR1JCY7</accession>
<comment type="caution">
    <text evidence="3">The sequence shown here is derived from an EMBL/GenBank/DDBJ whole genome shotgun (WGS) entry which is preliminary data.</text>
</comment>
<reference evidence="3 4" key="1">
    <citation type="submission" date="2024-01" db="EMBL/GenBank/DDBJ databases">
        <title>A draft genome for the cacao thread blight pathogen Marasmiellus scandens.</title>
        <authorList>
            <person name="Baruah I.K."/>
            <person name="Leung J."/>
            <person name="Bukari Y."/>
            <person name="Amoako-Attah I."/>
            <person name="Meinhardt L.W."/>
            <person name="Bailey B.A."/>
            <person name="Cohen S.P."/>
        </authorList>
    </citation>
    <scope>NUCLEOTIDE SEQUENCE [LARGE SCALE GENOMIC DNA]</scope>
    <source>
        <strain evidence="3 4">GH-19</strain>
    </source>
</reference>
<dbReference type="InterPro" id="IPR011320">
    <property type="entry name" value="RNase_H1_N"/>
</dbReference>
<feature type="region of interest" description="Disordered" evidence="1">
    <location>
        <begin position="54"/>
        <end position="73"/>
    </location>
</feature>
<sequence length="351" mass="37056">MSNSVSGSLLVGERVECPPFDLESCLSTARLALDQAVVAYDRLCHPDAATSKKNAERPVFTDSEDTESDDEIPPLDLPDCLDLTVLAGLLFGKKQWMAIQLVQRLLVVSPSADATLALMAWTTTFLLEAATDNQPNEDDIDKSSLDTSVSSITNSLAELSVSTTAADVPNIPFVPSSSSTTAAAIPNIPLVRSSSSTTPTVTPNVPASQAVPTSVLASVPTSALSATASASPADNRAPVPLVVISDDEEDLYPFADDDPDYAAMYGTQIPPPPPALSPIEATCGPCYLVTPGRPLNSTLRGRGYGVYRTWGETSPRVLGVSFASFNRYDTLSEAWSAYAIARDNGVLQNLS</sequence>
<dbReference type="Pfam" id="PF01693">
    <property type="entry name" value="Cauli_VI"/>
    <property type="match status" value="1"/>
</dbReference>
<feature type="domain" description="Ribonuclease H1 N-terminal" evidence="2">
    <location>
        <begin position="300"/>
        <end position="335"/>
    </location>
</feature>
<protein>
    <recommendedName>
        <fullName evidence="2">Ribonuclease H1 N-terminal domain-containing protein</fullName>
    </recommendedName>
</protein>
<dbReference type="EMBL" id="JBANRG010000022">
    <property type="protein sequence ID" value="KAK7455793.1"/>
    <property type="molecule type" value="Genomic_DNA"/>
</dbReference>
<evidence type="ECO:0000259" key="2">
    <source>
        <dbReference type="Pfam" id="PF01693"/>
    </source>
</evidence>
<keyword evidence="4" id="KW-1185">Reference proteome</keyword>